<reference evidence="3 4" key="1">
    <citation type="submission" date="2019-06" db="EMBL/GenBank/DDBJ databases">
        <title>Whole genome shotgun sequence of Cellulomonas uda NBRC 3747.</title>
        <authorList>
            <person name="Hosoyama A."/>
            <person name="Uohara A."/>
            <person name="Ohji S."/>
            <person name="Ichikawa N."/>
        </authorList>
    </citation>
    <scope>NUCLEOTIDE SEQUENCE [LARGE SCALE GENOMIC DNA]</scope>
    <source>
        <strain evidence="3 4">NBRC 3747</strain>
    </source>
</reference>
<dbReference type="RefSeq" id="WP_141319403.1">
    <property type="nucleotide sequence ID" value="NZ_BJLP01000014.1"/>
</dbReference>
<evidence type="ECO:0000313" key="4">
    <source>
        <dbReference type="Proteomes" id="UP000315842"/>
    </source>
</evidence>
<comment type="similarity">
    <text evidence="1">Belongs to the universal stress protein A family.</text>
</comment>
<dbReference type="SUPFAM" id="SSF52402">
    <property type="entry name" value="Adenine nucleotide alpha hydrolases-like"/>
    <property type="match status" value="1"/>
</dbReference>
<proteinExistence type="inferred from homology"/>
<sequence length="130" mass="13513">MGIVVGYLATPEGRAALDAAVQEANIRGRSVVVVVSSRADEPAEQRALVESELASVAANLTSQGVPHEVRLLDGGDVADDLIATAEETGAELVVLGLRQRSPVGKLILGANAQRVLFDAPCPVLTVKPKH</sequence>
<dbReference type="Pfam" id="PF00582">
    <property type="entry name" value="Usp"/>
    <property type="match status" value="1"/>
</dbReference>
<comment type="caution">
    <text evidence="3">The sequence shown here is derived from an EMBL/GenBank/DDBJ whole genome shotgun (WGS) entry which is preliminary data.</text>
</comment>
<dbReference type="InterPro" id="IPR014729">
    <property type="entry name" value="Rossmann-like_a/b/a_fold"/>
</dbReference>
<dbReference type="PANTHER" id="PTHR46268">
    <property type="entry name" value="STRESS RESPONSE PROTEIN NHAX"/>
    <property type="match status" value="1"/>
</dbReference>
<dbReference type="InterPro" id="IPR006015">
    <property type="entry name" value="Universal_stress_UspA"/>
</dbReference>
<dbReference type="Gene3D" id="3.40.50.620">
    <property type="entry name" value="HUPs"/>
    <property type="match status" value="1"/>
</dbReference>
<keyword evidence="4" id="KW-1185">Reference proteome</keyword>
<dbReference type="InterPro" id="IPR006016">
    <property type="entry name" value="UspA"/>
</dbReference>
<dbReference type="PRINTS" id="PR01438">
    <property type="entry name" value="UNVRSLSTRESS"/>
</dbReference>
<accession>A0A4Y3K823</accession>
<organism evidence="3 4">
    <name type="scientific">Cellulomonas uda</name>
    <dbReference type="NCBI Taxonomy" id="1714"/>
    <lineage>
        <taxon>Bacteria</taxon>
        <taxon>Bacillati</taxon>
        <taxon>Actinomycetota</taxon>
        <taxon>Actinomycetes</taxon>
        <taxon>Micrococcales</taxon>
        <taxon>Cellulomonadaceae</taxon>
        <taxon>Cellulomonas</taxon>
    </lineage>
</organism>
<dbReference type="PANTHER" id="PTHR46268:SF6">
    <property type="entry name" value="UNIVERSAL STRESS PROTEIN UP12"/>
    <property type="match status" value="1"/>
</dbReference>
<evidence type="ECO:0000256" key="1">
    <source>
        <dbReference type="ARBA" id="ARBA00008791"/>
    </source>
</evidence>
<feature type="domain" description="UspA" evidence="2">
    <location>
        <begin position="3"/>
        <end position="127"/>
    </location>
</feature>
<dbReference type="CDD" id="cd00293">
    <property type="entry name" value="USP-like"/>
    <property type="match status" value="1"/>
</dbReference>
<protein>
    <submittedName>
        <fullName evidence="3">Universal stress protein</fullName>
    </submittedName>
</protein>
<dbReference type="Proteomes" id="UP000315842">
    <property type="component" value="Unassembled WGS sequence"/>
</dbReference>
<evidence type="ECO:0000313" key="3">
    <source>
        <dbReference type="EMBL" id="GEA80671.1"/>
    </source>
</evidence>
<gene>
    <name evidence="3" type="ORF">CUD01_11150</name>
</gene>
<dbReference type="AlphaFoldDB" id="A0A4Y3K823"/>
<evidence type="ECO:0000259" key="2">
    <source>
        <dbReference type="Pfam" id="PF00582"/>
    </source>
</evidence>
<dbReference type="EMBL" id="BJLP01000014">
    <property type="protein sequence ID" value="GEA80671.1"/>
    <property type="molecule type" value="Genomic_DNA"/>
</dbReference>
<name>A0A4Y3K823_CELUD</name>